<sequence length="196" mass="20587">MASPRALALLLASWLLPVSAAAQPAPSLPPRPGAPTSPAGVSAAQVQAALNERPVLRLMLLNLSLREVLRAGTVKLTPNTALKLRILLAPLSSGATLRPDTAGQTVTNLLAALTPEQRRAVEGNMQSREDRARMLASQTRIAGTAGPVSGVQAVLYLLVPGGRSVVDRLGRQDDLNPYRSNAANTDILSSLLELLK</sequence>
<comment type="caution">
    <text evidence="2">The sequence shown here is derived from an EMBL/GenBank/DDBJ whole genome shotgun (WGS) entry which is preliminary data.</text>
</comment>
<evidence type="ECO:0000313" key="2">
    <source>
        <dbReference type="EMBL" id="PTA69030.1"/>
    </source>
</evidence>
<evidence type="ECO:0008006" key="4">
    <source>
        <dbReference type="Google" id="ProtNLM"/>
    </source>
</evidence>
<reference evidence="2 3" key="1">
    <citation type="submission" date="2018-03" db="EMBL/GenBank/DDBJ databases">
        <title>Draft genome of Deinococcus sp. OD32.</title>
        <authorList>
            <person name="Wang X.-P."/>
            <person name="Du Z.-J."/>
        </authorList>
    </citation>
    <scope>NUCLEOTIDE SEQUENCE [LARGE SCALE GENOMIC DNA]</scope>
    <source>
        <strain evidence="2 3">OD32</strain>
    </source>
</reference>
<protein>
    <recommendedName>
        <fullName evidence="4">DUF4197 domain-containing protein</fullName>
    </recommendedName>
</protein>
<evidence type="ECO:0000313" key="3">
    <source>
        <dbReference type="Proteomes" id="UP000240317"/>
    </source>
</evidence>
<proteinExistence type="predicted"/>
<dbReference type="AlphaFoldDB" id="A0A2T3WAU5"/>
<accession>A0A2T3WAU5</accession>
<evidence type="ECO:0000256" key="1">
    <source>
        <dbReference type="SAM" id="SignalP"/>
    </source>
</evidence>
<organism evidence="2 3">
    <name type="scientific">Deinococcus arcticus</name>
    <dbReference type="NCBI Taxonomy" id="2136176"/>
    <lineage>
        <taxon>Bacteria</taxon>
        <taxon>Thermotogati</taxon>
        <taxon>Deinococcota</taxon>
        <taxon>Deinococci</taxon>
        <taxon>Deinococcales</taxon>
        <taxon>Deinococcaceae</taxon>
        <taxon>Deinococcus</taxon>
    </lineage>
</organism>
<dbReference type="RefSeq" id="WP_107136888.1">
    <property type="nucleotide sequence ID" value="NZ_PYSV01000003.1"/>
</dbReference>
<dbReference type="EMBL" id="PYSV01000003">
    <property type="protein sequence ID" value="PTA69030.1"/>
    <property type="molecule type" value="Genomic_DNA"/>
</dbReference>
<dbReference type="Proteomes" id="UP000240317">
    <property type="component" value="Unassembled WGS sequence"/>
</dbReference>
<keyword evidence="1" id="KW-0732">Signal</keyword>
<keyword evidence="3" id="KW-1185">Reference proteome</keyword>
<gene>
    <name evidence="2" type="ORF">C8263_04350</name>
</gene>
<feature type="chain" id="PRO_5015598158" description="DUF4197 domain-containing protein" evidence="1">
    <location>
        <begin position="23"/>
        <end position="196"/>
    </location>
</feature>
<feature type="signal peptide" evidence="1">
    <location>
        <begin position="1"/>
        <end position="22"/>
    </location>
</feature>
<name>A0A2T3WAU5_9DEIO</name>